<proteinExistence type="inferred from homology"/>
<evidence type="ECO:0000313" key="3">
    <source>
        <dbReference type="EMBL" id="OOR81679.1"/>
    </source>
</evidence>
<dbReference type="SUPFAM" id="SSF51161">
    <property type="entry name" value="Trimeric LpxA-like enzymes"/>
    <property type="match status" value="2"/>
</dbReference>
<accession>A0A1S9ZDV5</accession>
<dbReference type="AlphaFoldDB" id="A0A1S9ZDV5"/>
<gene>
    <name evidence="3" type="ORF">B0179_00885</name>
</gene>
<evidence type="ECO:0000313" key="4">
    <source>
        <dbReference type="Proteomes" id="UP000190872"/>
    </source>
</evidence>
<dbReference type="InterPro" id="IPR011004">
    <property type="entry name" value="Trimer_LpxA-like_sf"/>
</dbReference>
<comment type="caution">
    <text evidence="3">The sequence shown here is derived from an EMBL/GenBank/DDBJ whole genome shotgun (WGS) entry which is preliminary data.</text>
</comment>
<dbReference type="Pfam" id="PF00132">
    <property type="entry name" value="Hexapep"/>
    <property type="match status" value="1"/>
</dbReference>
<evidence type="ECO:0000256" key="1">
    <source>
        <dbReference type="ARBA" id="ARBA00007274"/>
    </source>
</evidence>
<dbReference type="RefSeq" id="WP_078237912.1">
    <property type="nucleotide sequence ID" value="NZ_MUXS01000001.1"/>
</dbReference>
<organism evidence="3 4">
    <name type="scientific">Streptococcus mitis</name>
    <dbReference type="NCBI Taxonomy" id="28037"/>
    <lineage>
        <taxon>Bacteria</taxon>
        <taxon>Bacillati</taxon>
        <taxon>Bacillota</taxon>
        <taxon>Bacilli</taxon>
        <taxon>Lactobacillales</taxon>
        <taxon>Streptococcaceae</taxon>
        <taxon>Streptococcus</taxon>
        <taxon>Streptococcus mitis group</taxon>
    </lineage>
</organism>
<evidence type="ECO:0000256" key="2">
    <source>
        <dbReference type="ARBA" id="ARBA00022679"/>
    </source>
</evidence>
<reference evidence="3 4" key="1">
    <citation type="submission" date="2017-02" db="EMBL/GenBank/DDBJ databases">
        <title>Draft genome sequence of Streptococcus mitis CCUG 61082.</title>
        <authorList>
            <person name="Salva-Serra F."/>
            <person name="Engstrom-Jakobsson H."/>
            <person name="Thorell K."/>
            <person name="Jaen-Luchoro D."/>
            <person name="Gonzales-Siles L."/>
            <person name="Karlsson R."/>
            <person name="Gomila M."/>
            <person name="Yazdan S."/>
            <person name="Boulund F."/>
            <person name="Johnning A."/>
            <person name="Engstrand L."/>
            <person name="Kristiansson E."/>
            <person name="Moore E."/>
        </authorList>
    </citation>
    <scope>NUCLEOTIDE SEQUENCE [LARGE SCALE GENOMIC DNA]</scope>
    <source>
        <strain evidence="3 4">CCUG 61082</strain>
    </source>
</reference>
<comment type="similarity">
    <text evidence="1">Belongs to the transferase hexapeptide repeat family.</text>
</comment>
<dbReference type="PANTHER" id="PTHR23416:SF23">
    <property type="entry name" value="ACETYLTRANSFERASE C18B11.09C-RELATED"/>
    <property type="match status" value="1"/>
</dbReference>
<name>A0A1S9ZDV5_STRMT</name>
<dbReference type="Proteomes" id="UP000190872">
    <property type="component" value="Unassembled WGS sequence"/>
</dbReference>
<dbReference type="InterPro" id="IPR001451">
    <property type="entry name" value="Hexapep"/>
</dbReference>
<dbReference type="Gene3D" id="2.160.10.10">
    <property type="entry name" value="Hexapeptide repeat proteins"/>
    <property type="match status" value="2"/>
</dbReference>
<keyword evidence="2 3" id="KW-0808">Transferase</keyword>
<protein>
    <submittedName>
        <fullName evidence="3">Transferase</fullName>
    </submittedName>
</protein>
<dbReference type="EMBL" id="MUXS01000001">
    <property type="protein sequence ID" value="OOR81679.1"/>
    <property type="molecule type" value="Genomic_DNA"/>
</dbReference>
<dbReference type="InterPro" id="IPR051159">
    <property type="entry name" value="Hexapeptide_acetyltransf"/>
</dbReference>
<dbReference type="PANTHER" id="PTHR23416">
    <property type="entry name" value="SIALIC ACID SYNTHASE-RELATED"/>
    <property type="match status" value="1"/>
</dbReference>
<dbReference type="GO" id="GO:0005829">
    <property type="term" value="C:cytosol"/>
    <property type="evidence" value="ECO:0007669"/>
    <property type="project" value="TreeGrafter"/>
</dbReference>
<dbReference type="CDD" id="cd04647">
    <property type="entry name" value="LbH_MAT_like"/>
    <property type="match status" value="1"/>
</dbReference>
<dbReference type="GO" id="GO:0008374">
    <property type="term" value="F:O-acyltransferase activity"/>
    <property type="evidence" value="ECO:0007669"/>
    <property type="project" value="TreeGrafter"/>
</dbReference>
<sequence>MNIKRIVKIITGRDIDIHPDVPINYIMKKGISYSFGLINGFIRGIGLGKRGARFFIGKGVSIFAKHKIYIENNVRIGNYVVIDALSENGIQLANNVKIGDYSQIIGTGSIKNMGKGLRIGKNSSFSEFCLFGAAGGITIGDDVIAGQNVRFHSENHNYDDVDKLIREQGVNRKGISVGNNCWIGAGAVFLDGSSIGSGCIVAANSVVTKHFPDNVIIGGVPAKILKKRL</sequence>